<dbReference type="PANTHER" id="PTHR43078:SF6">
    <property type="entry name" value="UDP-GLUCURONIC ACID DECARBOXYLASE 1"/>
    <property type="match status" value="1"/>
</dbReference>
<dbReference type="InterPro" id="IPR044516">
    <property type="entry name" value="UXS-like"/>
</dbReference>
<keyword evidence="10" id="KW-0325">Glycoprotein</keyword>
<comment type="caution">
    <text evidence="14">The sequence shown here is derived from an EMBL/GenBank/DDBJ whole genome shotgun (WGS) entry which is preliminary data.</text>
</comment>
<evidence type="ECO:0000313" key="15">
    <source>
        <dbReference type="Proteomes" id="UP000230119"/>
    </source>
</evidence>
<keyword evidence="3" id="KW-0812">Transmembrane</keyword>
<proteinExistence type="predicted"/>
<evidence type="ECO:0000256" key="4">
    <source>
        <dbReference type="ARBA" id="ARBA00022793"/>
    </source>
</evidence>
<evidence type="ECO:0000256" key="7">
    <source>
        <dbReference type="ARBA" id="ARBA00023027"/>
    </source>
</evidence>
<evidence type="ECO:0000256" key="12">
    <source>
        <dbReference type="ARBA" id="ARBA00037859"/>
    </source>
</evidence>
<evidence type="ECO:0000313" key="14">
    <source>
        <dbReference type="EMBL" id="PIV08658.1"/>
    </source>
</evidence>
<evidence type="ECO:0000256" key="9">
    <source>
        <dbReference type="ARBA" id="ARBA00023136"/>
    </source>
</evidence>
<keyword evidence="9" id="KW-0472">Membrane</keyword>
<gene>
    <name evidence="14" type="ORF">COS52_01510</name>
</gene>
<keyword evidence="4" id="KW-0210">Decarboxylase</keyword>
<name>A0A2M7BT50_9BACT</name>
<evidence type="ECO:0000256" key="10">
    <source>
        <dbReference type="ARBA" id="ARBA00023180"/>
    </source>
</evidence>
<comment type="cofactor">
    <cofactor evidence="1">
        <name>NAD(+)</name>
        <dbReference type="ChEBI" id="CHEBI:57540"/>
    </cofactor>
</comment>
<dbReference type="InterPro" id="IPR036291">
    <property type="entry name" value="NAD(P)-bd_dom_sf"/>
</dbReference>
<dbReference type="PANTHER" id="PTHR43078">
    <property type="entry name" value="UDP-GLUCURONIC ACID DECARBOXYLASE-RELATED"/>
    <property type="match status" value="1"/>
</dbReference>
<evidence type="ECO:0000256" key="6">
    <source>
        <dbReference type="ARBA" id="ARBA00022989"/>
    </source>
</evidence>
<sequence>MRILITGSAGFIASHLVDYVLDLGHSVIGIDNFLTGSPHNIAHLKNNPSFYFIEKDILSFDYSSIKQPVDIVFHMASPASPIQYKKYPIETLQVNSVGTKQTLDFATEQGALLVFASTSEVYGDPLVHPQVEWYWGNVNPNGVRSCYDEAKRFGEAMCMSYMRTKGTSVRIARIFNTYGPRMDIYDGRVVSNFIVQALKNEPMTIYGTGEQTRSLCYVSDLVNGLWTLATKEVKTGEVINLGNQKEMTVLEIANKIKSLTQSTSLLTKQSIGLDDPLKRKPDISKAKELLNWEPTVSIEEGLHSTIEYFKTII</sequence>
<dbReference type="GO" id="GO:0070403">
    <property type="term" value="F:NAD+ binding"/>
    <property type="evidence" value="ECO:0007669"/>
    <property type="project" value="InterPro"/>
</dbReference>
<dbReference type="Gene3D" id="3.40.50.720">
    <property type="entry name" value="NAD(P)-binding Rossmann-like Domain"/>
    <property type="match status" value="1"/>
</dbReference>
<evidence type="ECO:0000256" key="11">
    <source>
        <dbReference type="ARBA" id="ARBA00023239"/>
    </source>
</evidence>
<dbReference type="UniPathway" id="UPA00796">
    <property type="reaction ID" value="UER00771"/>
</dbReference>
<dbReference type="InterPro" id="IPR001509">
    <property type="entry name" value="Epimerase_deHydtase"/>
</dbReference>
<keyword evidence="8" id="KW-0333">Golgi apparatus</keyword>
<dbReference type="EMBL" id="PEVA01000061">
    <property type="protein sequence ID" value="PIV08658.1"/>
    <property type="molecule type" value="Genomic_DNA"/>
</dbReference>
<evidence type="ECO:0000256" key="5">
    <source>
        <dbReference type="ARBA" id="ARBA00022968"/>
    </source>
</evidence>
<dbReference type="GO" id="GO:0042732">
    <property type="term" value="P:D-xylose metabolic process"/>
    <property type="evidence" value="ECO:0007669"/>
    <property type="project" value="InterPro"/>
</dbReference>
<dbReference type="Pfam" id="PF01370">
    <property type="entry name" value="Epimerase"/>
    <property type="match status" value="1"/>
</dbReference>
<reference evidence="15" key="1">
    <citation type="submission" date="2017-09" db="EMBL/GenBank/DDBJ databases">
        <title>Depth-based differentiation of microbial function through sediment-hosted aquifers and enrichment of novel symbionts in the deep terrestrial subsurface.</title>
        <authorList>
            <person name="Probst A.J."/>
            <person name="Ladd B."/>
            <person name="Jarett J.K."/>
            <person name="Geller-Mcgrath D.E."/>
            <person name="Sieber C.M.K."/>
            <person name="Emerson J.B."/>
            <person name="Anantharaman K."/>
            <person name="Thomas B.C."/>
            <person name="Malmstrom R."/>
            <person name="Stieglmeier M."/>
            <person name="Klingl A."/>
            <person name="Woyke T."/>
            <person name="Ryan C.M."/>
            <person name="Banfield J.F."/>
        </authorList>
    </citation>
    <scope>NUCLEOTIDE SEQUENCE [LARGE SCALE GENOMIC DNA]</scope>
</reference>
<dbReference type="FunFam" id="3.40.50.720:FF:000065">
    <property type="entry name" value="UDP-glucuronic acid decarboxylase 1"/>
    <property type="match status" value="1"/>
</dbReference>
<evidence type="ECO:0000259" key="13">
    <source>
        <dbReference type="Pfam" id="PF01370"/>
    </source>
</evidence>
<keyword evidence="7" id="KW-0520">NAD</keyword>
<protein>
    <submittedName>
        <fullName evidence="14">NAD-dependent dehydratase</fullName>
    </submittedName>
</protein>
<keyword evidence="11" id="KW-0456">Lyase</keyword>
<dbReference type="GO" id="GO:0048040">
    <property type="term" value="F:UDP-glucuronate decarboxylase activity"/>
    <property type="evidence" value="ECO:0007669"/>
    <property type="project" value="TreeGrafter"/>
</dbReference>
<dbReference type="SUPFAM" id="SSF51735">
    <property type="entry name" value="NAD(P)-binding Rossmann-fold domains"/>
    <property type="match status" value="1"/>
</dbReference>
<dbReference type="CDD" id="cd05230">
    <property type="entry name" value="UGD_SDR_e"/>
    <property type="match status" value="1"/>
</dbReference>
<dbReference type="GO" id="GO:0033320">
    <property type="term" value="P:UDP-D-xylose biosynthetic process"/>
    <property type="evidence" value="ECO:0007669"/>
    <property type="project" value="UniProtKB-UniPathway"/>
</dbReference>
<evidence type="ECO:0000256" key="2">
    <source>
        <dbReference type="ARBA" id="ARBA00004323"/>
    </source>
</evidence>
<evidence type="ECO:0000256" key="1">
    <source>
        <dbReference type="ARBA" id="ARBA00001911"/>
    </source>
</evidence>
<evidence type="ECO:0000256" key="3">
    <source>
        <dbReference type="ARBA" id="ARBA00022692"/>
    </source>
</evidence>
<dbReference type="AlphaFoldDB" id="A0A2M7BT50"/>
<dbReference type="Proteomes" id="UP000230119">
    <property type="component" value="Unassembled WGS sequence"/>
</dbReference>
<evidence type="ECO:0000256" key="8">
    <source>
        <dbReference type="ARBA" id="ARBA00023034"/>
    </source>
</evidence>
<accession>A0A2M7BT50</accession>
<comment type="subcellular location">
    <subcellularLocation>
        <location evidence="2">Golgi apparatus membrane</location>
        <topology evidence="2">Single-pass type II membrane protein</topology>
    </subcellularLocation>
    <subcellularLocation>
        <location evidence="12">Golgi apparatus</location>
        <location evidence="12">Golgi stack membrane</location>
    </subcellularLocation>
</comment>
<keyword evidence="5" id="KW-0735">Signal-anchor</keyword>
<keyword evidence="6" id="KW-1133">Transmembrane helix</keyword>
<organism evidence="14 15">
    <name type="scientific">Candidatus Roizmanbacteria bacterium CG03_land_8_20_14_0_80_39_12</name>
    <dbReference type="NCBI Taxonomy" id="1974847"/>
    <lineage>
        <taxon>Bacteria</taxon>
        <taxon>Candidatus Roizmaniibacteriota</taxon>
    </lineage>
</organism>
<dbReference type="GO" id="GO:0005737">
    <property type="term" value="C:cytoplasm"/>
    <property type="evidence" value="ECO:0007669"/>
    <property type="project" value="TreeGrafter"/>
</dbReference>
<feature type="domain" description="NAD-dependent epimerase/dehydratase" evidence="13">
    <location>
        <begin position="3"/>
        <end position="242"/>
    </location>
</feature>